<dbReference type="STRING" id="199310.c0608"/>
<dbReference type="EMBL" id="AE014075">
    <property type="protein sequence ID" value="AAN79086.1"/>
    <property type="molecule type" value="Genomic_DNA"/>
</dbReference>
<keyword evidence="2" id="KW-1185">Reference proteome</keyword>
<dbReference type="eggNOG" id="ENOG5030WRN">
    <property type="taxonomic scope" value="Bacteria"/>
</dbReference>
<organism evidence="1 2">
    <name type="scientific">Escherichia coli O6:H1 (strain CFT073 / ATCC 700928 / UPEC)</name>
    <dbReference type="NCBI Taxonomy" id="199310"/>
    <lineage>
        <taxon>Bacteria</taxon>
        <taxon>Pseudomonadati</taxon>
        <taxon>Pseudomonadota</taxon>
        <taxon>Gammaproteobacteria</taxon>
        <taxon>Enterobacterales</taxon>
        <taxon>Enterobacteriaceae</taxon>
        <taxon>Escherichia</taxon>
    </lineage>
</organism>
<dbReference type="Proteomes" id="UP000001410">
    <property type="component" value="Chromosome"/>
</dbReference>
<dbReference type="AlphaFoldDB" id="A0A0H2V504"/>
<evidence type="ECO:0000313" key="1">
    <source>
        <dbReference type="EMBL" id="AAN79086.1"/>
    </source>
</evidence>
<dbReference type="RefSeq" id="WP_000492611.1">
    <property type="nucleotide sequence ID" value="NC_004431.1"/>
</dbReference>
<protein>
    <recommendedName>
        <fullName evidence="3">Cytoplasmic protein</fullName>
    </recommendedName>
</protein>
<proteinExistence type="predicted"/>
<dbReference type="KEGG" id="ecc:c0608"/>
<evidence type="ECO:0000313" key="2">
    <source>
        <dbReference type="Proteomes" id="UP000001410"/>
    </source>
</evidence>
<accession>A0A0H2V504</accession>
<reference evidence="1 2" key="1">
    <citation type="journal article" date="2002" name="Proc. Natl. Acad. Sci. U.S.A.">
        <title>Extensive mosaic structure revealed by the complete genome sequence of uropathogenic Escherichia coli.</title>
        <authorList>
            <person name="Welch R.A."/>
            <person name="Burland V."/>
            <person name="Plunkett G.III."/>
            <person name="Redford P."/>
            <person name="Roesch P."/>
            <person name="Rasko D."/>
            <person name="Buckles E.L."/>
            <person name="Liou S.R."/>
            <person name="Boutin A."/>
            <person name="Hackett J."/>
            <person name="Stroud D."/>
            <person name="Mayhew G.F."/>
            <person name="Rose D.J."/>
            <person name="Zhou S."/>
            <person name="Schwartz D.C."/>
            <person name="Perna N.T."/>
            <person name="Mobley H.L."/>
            <person name="Donnenberg M.S."/>
            <person name="Blattner F.R."/>
        </authorList>
    </citation>
    <scope>NUCLEOTIDE SEQUENCE [LARGE SCALE GENOMIC DNA]</scope>
    <source>
        <strain evidence="2">CFT073 / ATCC 700928 / UPEC</strain>
    </source>
</reference>
<name>A0A0H2V504_ECOL6</name>
<evidence type="ECO:0008006" key="3">
    <source>
        <dbReference type="Google" id="ProtNLM"/>
    </source>
</evidence>
<gene>
    <name evidence="1" type="ordered locus">c0608</name>
</gene>
<dbReference type="HOGENOM" id="CLU_051312_0_0_6"/>
<sequence>MFSPFRKPEVRLLKNTAAGVIFSVKSGKGFLRQCVIYDPHSHGLIHSLCWQDVPLIRFWSEAGCPTCAEFVYSGFAEDEQGAARFLSALENWNRPWSGITDAFAALTPLFSCMADGYYLLEDRELYPTDGNGHFFWAATDHSSSNPATVAVWDPEYCSFSDTAPCFLLPGQPPSHFNPERATFYRDKPDARALAWYLPDSYLCVLLDGHHKATAAALEGRPLKTLVLSTATHFNDEQQTLVFPGGECLHKTELQYHIPKLTACKTLPPSAWESFGPDKHISPSETWSEELKQSVSRYPSLDQAWQIVEAGNLSETRIKSMIQQGLGEDEKADIILQALFSTHSPLFIDFARFVISHPAYAIYRPLTFRLMAQNRTPQADAFFLDFAINDDGERPELTKIMDDYFRKP</sequence>